<feature type="region of interest" description="Disordered" evidence="1">
    <location>
        <begin position="1"/>
        <end position="27"/>
    </location>
</feature>
<gene>
    <name evidence="2" type="ORF">H5410_032974</name>
</gene>
<dbReference type="EMBL" id="JACXVP010000006">
    <property type="protein sequence ID" value="KAG5601604.1"/>
    <property type="molecule type" value="Genomic_DNA"/>
</dbReference>
<dbReference type="Proteomes" id="UP000824120">
    <property type="component" value="Chromosome 6"/>
</dbReference>
<protein>
    <submittedName>
        <fullName evidence="2">Uncharacterized protein</fullName>
    </submittedName>
</protein>
<reference evidence="2 3" key="1">
    <citation type="submission" date="2020-09" db="EMBL/GenBank/DDBJ databases">
        <title>De no assembly of potato wild relative species, Solanum commersonii.</title>
        <authorList>
            <person name="Cho K."/>
        </authorList>
    </citation>
    <scope>NUCLEOTIDE SEQUENCE [LARGE SCALE GENOMIC DNA]</scope>
    <source>
        <strain evidence="2">LZ3.2</strain>
        <tissue evidence="2">Leaf</tissue>
    </source>
</reference>
<comment type="caution">
    <text evidence="2">The sequence shown here is derived from an EMBL/GenBank/DDBJ whole genome shotgun (WGS) entry which is preliminary data.</text>
</comment>
<evidence type="ECO:0000313" key="3">
    <source>
        <dbReference type="Proteomes" id="UP000824120"/>
    </source>
</evidence>
<organism evidence="2 3">
    <name type="scientific">Solanum commersonii</name>
    <name type="common">Commerson's wild potato</name>
    <name type="synonym">Commerson's nightshade</name>
    <dbReference type="NCBI Taxonomy" id="4109"/>
    <lineage>
        <taxon>Eukaryota</taxon>
        <taxon>Viridiplantae</taxon>
        <taxon>Streptophyta</taxon>
        <taxon>Embryophyta</taxon>
        <taxon>Tracheophyta</taxon>
        <taxon>Spermatophyta</taxon>
        <taxon>Magnoliopsida</taxon>
        <taxon>eudicotyledons</taxon>
        <taxon>Gunneridae</taxon>
        <taxon>Pentapetalae</taxon>
        <taxon>asterids</taxon>
        <taxon>lamiids</taxon>
        <taxon>Solanales</taxon>
        <taxon>Solanaceae</taxon>
        <taxon>Solanoideae</taxon>
        <taxon>Solaneae</taxon>
        <taxon>Solanum</taxon>
    </lineage>
</organism>
<accession>A0A9J5YR71</accession>
<keyword evidence="3" id="KW-1185">Reference proteome</keyword>
<name>A0A9J5YR71_SOLCO</name>
<dbReference type="OrthoDB" id="1298845at2759"/>
<proteinExistence type="predicted"/>
<feature type="compositionally biased region" description="Polar residues" evidence="1">
    <location>
        <begin position="1"/>
        <end position="11"/>
    </location>
</feature>
<dbReference type="AlphaFoldDB" id="A0A9J5YR71"/>
<evidence type="ECO:0000256" key="1">
    <source>
        <dbReference type="SAM" id="MobiDB-lite"/>
    </source>
</evidence>
<sequence length="98" mass="11384">MPTPELSQQQYEPFGPTIEPESDPHIRPPVIYENHTKLKMRMNQQRATENKVISFRGDHAGISEPTYLPYSPTKLTWKGKEVVIDNQLERERHKKVGS</sequence>
<evidence type="ECO:0000313" key="2">
    <source>
        <dbReference type="EMBL" id="KAG5601604.1"/>
    </source>
</evidence>